<dbReference type="AlphaFoldDB" id="A0A1B7Y4U1"/>
<accession>A0A1B7Y4U1</accession>
<sequence length="252" mass="26758">MMLLPERPQRHGCPAPLCFVCRKLPQGRELPALARGSRWSMMEDADGSDSAGLLELYKERPRTHLVQISFWSSFSSASSSTSPTTTNNSPDQSFKSSTYSQTTLITYSQPHTAKMQLSGLVTFLSSVAAAAAVSVSYDTGYDDGARSLTSVSCSDGANGLITRYGWQNQGQVARFPYIGGVDAVAGWNSPSCGTCWQLTYNGKSINVLAVDHAGSGFNLALGALNDLTNGQAVQLGRIEAQATQVGLNACGL</sequence>
<protein>
    <submittedName>
        <fullName evidence="5">EC5 protein</fullName>
    </submittedName>
</protein>
<reference evidence="6" key="1">
    <citation type="journal article" date="2017" name="BMC Genomics">
        <title>Gapless genome assembly of Colletotrichum higginsianum reveals chromosome structure and association of transposable elements with secondary metabolite gene clusters.</title>
        <authorList>
            <person name="Dallery J.-F."/>
            <person name="Lapalu N."/>
            <person name="Zampounis A."/>
            <person name="Pigne S."/>
            <person name="Luyten I."/>
            <person name="Amselem J."/>
            <person name="Wittenberg A.H.J."/>
            <person name="Zhou S."/>
            <person name="de Queiroz M.V."/>
            <person name="Robin G.P."/>
            <person name="Auger A."/>
            <person name="Hainaut M."/>
            <person name="Henrissat B."/>
            <person name="Kim K.-T."/>
            <person name="Lee Y.-H."/>
            <person name="Lespinet O."/>
            <person name="Schwartz D.C."/>
            <person name="Thon M.R."/>
            <person name="O'Connell R.J."/>
        </authorList>
    </citation>
    <scope>NUCLEOTIDE SEQUENCE [LARGE SCALE GENOMIC DNA]</scope>
    <source>
        <strain evidence="6">IMI 349063</strain>
    </source>
</reference>
<dbReference type="OrthoDB" id="4898945at2759"/>
<evidence type="ECO:0000256" key="2">
    <source>
        <dbReference type="ARBA" id="ARBA00010421"/>
    </source>
</evidence>
<dbReference type="CDD" id="cd22778">
    <property type="entry name" value="DPBB_CEPL-like"/>
    <property type="match status" value="1"/>
</dbReference>
<name>A0A1B7Y4U1_COLHI</name>
<gene>
    <name evidence="5" type="ORF">CH63R_08525</name>
</gene>
<evidence type="ECO:0000256" key="3">
    <source>
        <dbReference type="ARBA" id="ARBA00022525"/>
    </source>
</evidence>
<dbReference type="Proteomes" id="UP000092177">
    <property type="component" value="Chromosome 6"/>
</dbReference>
<keyword evidence="3" id="KW-0964">Secreted</keyword>
<dbReference type="SUPFAM" id="SSF50685">
    <property type="entry name" value="Barwin-like endoglucanases"/>
    <property type="match status" value="1"/>
</dbReference>
<comment type="caution">
    <text evidence="5">The sequence shown here is derived from an EMBL/GenBank/DDBJ whole genome shotgun (WGS) entry which is preliminary data.</text>
</comment>
<organism evidence="5 6">
    <name type="scientific">Colletotrichum higginsianum (strain IMI 349063)</name>
    <name type="common">Crucifer anthracnose fungus</name>
    <dbReference type="NCBI Taxonomy" id="759273"/>
    <lineage>
        <taxon>Eukaryota</taxon>
        <taxon>Fungi</taxon>
        <taxon>Dikarya</taxon>
        <taxon>Ascomycota</taxon>
        <taxon>Pezizomycotina</taxon>
        <taxon>Sordariomycetes</taxon>
        <taxon>Hypocreomycetidae</taxon>
        <taxon>Glomerellales</taxon>
        <taxon>Glomerellaceae</taxon>
        <taxon>Colletotrichum</taxon>
        <taxon>Colletotrichum destructivum species complex</taxon>
    </lineage>
</organism>
<proteinExistence type="inferred from homology"/>
<feature type="compositionally biased region" description="Low complexity" evidence="4">
    <location>
        <begin position="76"/>
        <end position="90"/>
    </location>
</feature>
<evidence type="ECO:0000256" key="4">
    <source>
        <dbReference type="SAM" id="MobiDB-lite"/>
    </source>
</evidence>
<evidence type="ECO:0000313" key="6">
    <source>
        <dbReference type="Proteomes" id="UP000092177"/>
    </source>
</evidence>
<dbReference type="Gene3D" id="2.40.40.10">
    <property type="entry name" value="RlpA-like domain"/>
    <property type="match status" value="1"/>
</dbReference>
<evidence type="ECO:0000313" key="5">
    <source>
        <dbReference type="EMBL" id="OBR07004.1"/>
    </source>
</evidence>
<comment type="subcellular location">
    <subcellularLocation>
        <location evidence="1">Secreted</location>
    </subcellularLocation>
</comment>
<dbReference type="VEuPathDB" id="FungiDB:CH63R_08525"/>
<evidence type="ECO:0000256" key="1">
    <source>
        <dbReference type="ARBA" id="ARBA00004613"/>
    </source>
</evidence>
<dbReference type="Pfam" id="PF07249">
    <property type="entry name" value="Cerato-platanin"/>
    <property type="match status" value="1"/>
</dbReference>
<dbReference type="GO" id="GO:0005576">
    <property type="term" value="C:extracellular region"/>
    <property type="evidence" value="ECO:0007669"/>
    <property type="project" value="UniProtKB-SubCell"/>
</dbReference>
<dbReference type="KEGG" id="chig:CH63R_08525"/>
<feature type="region of interest" description="Disordered" evidence="4">
    <location>
        <begin position="76"/>
        <end position="96"/>
    </location>
</feature>
<comment type="similarity">
    <text evidence="2">Belongs to the cerato-platanin family.</text>
</comment>
<dbReference type="GeneID" id="28867606"/>
<dbReference type="InterPro" id="IPR010829">
    <property type="entry name" value="Cerato-platanin"/>
</dbReference>
<keyword evidence="6" id="KW-1185">Reference proteome</keyword>
<dbReference type="EMBL" id="LTAN01000006">
    <property type="protein sequence ID" value="OBR07004.1"/>
    <property type="molecule type" value="Genomic_DNA"/>
</dbReference>
<dbReference type="InterPro" id="IPR036908">
    <property type="entry name" value="RlpA-like_sf"/>
</dbReference>
<dbReference type="RefSeq" id="XP_018155522.1">
    <property type="nucleotide sequence ID" value="XM_018303499.1"/>
</dbReference>